<dbReference type="PRINTS" id="PR00153">
    <property type="entry name" value="CSAPPISMRASE"/>
</dbReference>
<evidence type="ECO:0000256" key="3">
    <source>
        <dbReference type="ARBA" id="ARBA00023235"/>
    </source>
</evidence>
<gene>
    <name evidence="8" type="ORF">RDB_LOCUS35151</name>
</gene>
<dbReference type="GO" id="GO:0005783">
    <property type="term" value="C:endoplasmic reticulum"/>
    <property type="evidence" value="ECO:0007669"/>
    <property type="project" value="TreeGrafter"/>
</dbReference>
<evidence type="ECO:0000256" key="1">
    <source>
        <dbReference type="ARBA" id="ARBA00000971"/>
    </source>
</evidence>
<dbReference type="Pfam" id="PF00160">
    <property type="entry name" value="Pro_isomerase"/>
    <property type="match status" value="1"/>
</dbReference>
<protein>
    <recommendedName>
        <fullName evidence="4">Peptidyl-prolyl cis-trans isomerase</fullName>
        <shortName evidence="4">PPIase</shortName>
        <ecNumber evidence="4">5.2.1.8</ecNumber>
    </recommendedName>
</protein>
<feature type="region of interest" description="Disordered" evidence="5">
    <location>
        <begin position="143"/>
        <end position="166"/>
    </location>
</feature>
<dbReference type="GO" id="GO:0006457">
    <property type="term" value="P:protein folding"/>
    <property type="evidence" value="ECO:0007669"/>
    <property type="project" value="TreeGrafter"/>
</dbReference>
<dbReference type="PROSITE" id="PS50072">
    <property type="entry name" value="CSA_PPIASE_2"/>
    <property type="match status" value="1"/>
</dbReference>
<dbReference type="PANTHER" id="PTHR11071">
    <property type="entry name" value="PEPTIDYL-PROLYL CIS-TRANS ISOMERASE"/>
    <property type="match status" value="1"/>
</dbReference>
<feature type="region of interest" description="Disordered" evidence="5">
    <location>
        <begin position="67"/>
        <end position="96"/>
    </location>
</feature>
<reference evidence="8" key="1">
    <citation type="submission" date="2021-01" db="EMBL/GenBank/DDBJ databases">
        <authorList>
            <person name="Kaushik A."/>
        </authorList>
    </citation>
    <scope>NUCLEOTIDE SEQUENCE</scope>
    <source>
        <strain evidence="8">AG5</strain>
    </source>
</reference>
<accession>A0A8H3E053</accession>
<keyword evidence="6" id="KW-1133">Transmembrane helix</keyword>
<comment type="function">
    <text evidence="4">PPIases accelerate the folding of proteins. It catalyzes the cis-trans isomerization of proline imidic peptide bonds in oligopeptides.</text>
</comment>
<dbReference type="EC" id="5.2.1.8" evidence="4"/>
<dbReference type="GO" id="GO:0003755">
    <property type="term" value="F:peptidyl-prolyl cis-trans isomerase activity"/>
    <property type="evidence" value="ECO:0007669"/>
    <property type="project" value="UniProtKB-UniRule"/>
</dbReference>
<evidence type="ECO:0000256" key="2">
    <source>
        <dbReference type="ARBA" id="ARBA00023110"/>
    </source>
</evidence>
<name>A0A8H3E053_9AGAM</name>
<proteinExistence type="inferred from homology"/>
<feature type="compositionally biased region" description="Basic and acidic residues" evidence="5">
    <location>
        <begin position="80"/>
        <end position="96"/>
    </location>
</feature>
<dbReference type="PANTHER" id="PTHR11071:SF561">
    <property type="entry name" value="PEPTIDYL-PROLYL CIS-TRANS ISOMERASE D-RELATED"/>
    <property type="match status" value="1"/>
</dbReference>
<dbReference type="InterPro" id="IPR002130">
    <property type="entry name" value="Cyclophilin-type_PPIase_dom"/>
</dbReference>
<evidence type="ECO:0000313" key="8">
    <source>
        <dbReference type="EMBL" id="CAE7094459.1"/>
    </source>
</evidence>
<evidence type="ECO:0000313" key="9">
    <source>
        <dbReference type="Proteomes" id="UP000663827"/>
    </source>
</evidence>
<comment type="caution">
    <text evidence="8">The sequence shown here is derived from an EMBL/GenBank/DDBJ whole genome shotgun (WGS) entry which is preliminary data.</text>
</comment>
<dbReference type="EMBL" id="CAJNJQ010000688">
    <property type="protein sequence ID" value="CAE7094459.1"/>
    <property type="molecule type" value="Genomic_DNA"/>
</dbReference>
<feature type="compositionally biased region" description="Basic and acidic residues" evidence="5">
    <location>
        <begin position="143"/>
        <end position="153"/>
    </location>
</feature>
<dbReference type="SUPFAM" id="SSF50891">
    <property type="entry name" value="Cyclophilin-like"/>
    <property type="match status" value="1"/>
</dbReference>
<dbReference type="GO" id="GO:0000324">
    <property type="term" value="C:fungal-type vacuole"/>
    <property type="evidence" value="ECO:0007669"/>
    <property type="project" value="TreeGrafter"/>
</dbReference>
<dbReference type="Gene3D" id="2.40.100.10">
    <property type="entry name" value="Cyclophilin-like"/>
    <property type="match status" value="1"/>
</dbReference>
<dbReference type="Proteomes" id="UP000663827">
    <property type="component" value="Unassembled WGS sequence"/>
</dbReference>
<feature type="non-terminal residue" evidence="8">
    <location>
        <position position="1"/>
    </location>
</feature>
<feature type="domain" description="PPIase cyclophilin-type" evidence="7">
    <location>
        <begin position="1"/>
        <end position="62"/>
    </location>
</feature>
<evidence type="ECO:0000256" key="5">
    <source>
        <dbReference type="SAM" id="MobiDB-lite"/>
    </source>
</evidence>
<organism evidence="8 9">
    <name type="scientific">Rhizoctonia solani</name>
    <dbReference type="NCBI Taxonomy" id="456999"/>
    <lineage>
        <taxon>Eukaryota</taxon>
        <taxon>Fungi</taxon>
        <taxon>Dikarya</taxon>
        <taxon>Basidiomycota</taxon>
        <taxon>Agaricomycotina</taxon>
        <taxon>Agaricomycetes</taxon>
        <taxon>Cantharellales</taxon>
        <taxon>Ceratobasidiaceae</taxon>
        <taxon>Rhizoctonia</taxon>
    </lineage>
</organism>
<sequence>LSTDTNGSQFFITTVITSWLDGRHVVFGKVLEGMDIVRKIEDVPKGSGDKPKEAVTIADAGELEIEHKVDENGKQAAEPPAKKPTNETETEKAKEQQEEQYKMLSSPLHYLLVLLVFVVIPVTAFVLLGGMRVVRRALGRDIKGKGRERDSRSRGRYGRLADDEEK</sequence>
<keyword evidence="3 4" id="KW-0413">Isomerase</keyword>
<dbReference type="AlphaFoldDB" id="A0A8H3E053"/>
<dbReference type="GO" id="GO:0016018">
    <property type="term" value="F:cyclosporin A binding"/>
    <property type="evidence" value="ECO:0007669"/>
    <property type="project" value="TreeGrafter"/>
</dbReference>
<evidence type="ECO:0000256" key="4">
    <source>
        <dbReference type="RuleBase" id="RU363019"/>
    </source>
</evidence>
<evidence type="ECO:0000256" key="6">
    <source>
        <dbReference type="SAM" id="Phobius"/>
    </source>
</evidence>
<dbReference type="InterPro" id="IPR029000">
    <property type="entry name" value="Cyclophilin-like_dom_sf"/>
</dbReference>
<keyword evidence="6" id="KW-0812">Transmembrane</keyword>
<evidence type="ECO:0000259" key="7">
    <source>
        <dbReference type="PROSITE" id="PS50072"/>
    </source>
</evidence>
<comment type="catalytic activity">
    <reaction evidence="1 4">
        <text>[protein]-peptidylproline (omega=180) = [protein]-peptidylproline (omega=0)</text>
        <dbReference type="Rhea" id="RHEA:16237"/>
        <dbReference type="Rhea" id="RHEA-COMP:10747"/>
        <dbReference type="Rhea" id="RHEA-COMP:10748"/>
        <dbReference type="ChEBI" id="CHEBI:83833"/>
        <dbReference type="ChEBI" id="CHEBI:83834"/>
        <dbReference type="EC" id="5.2.1.8"/>
    </reaction>
</comment>
<keyword evidence="6" id="KW-0472">Membrane</keyword>
<feature type="transmembrane region" description="Helical" evidence="6">
    <location>
        <begin position="108"/>
        <end position="130"/>
    </location>
</feature>
<comment type="similarity">
    <text evidence="4">Belongs to the cyclophilin-type PPIase family.</text>
</comment>
<keyword evidence="2 4" id="KW-0697">Rotamase</keyword>